<dbReference type="EMBL" id="CP001103">
    <property type="protein sequence ID" value="AEA96263.1"/>
    <property type="molecule type" value="Genomic_DNA"/>
</dbReference>
<dbReference type="KEGG" id="amc:MADE_1000570"/>
<organism evidence="1 2">
    <name type="scientific">Alteromonas mediterranea (strain DSM 17117 / CIP 110805 / LMG 28347 / Deep ecotype)</name>
    <dbReference type="NCBI Taxonomy" id="1774373"/>
    <lineage>
        <taxon>Bacteria</taxon>
        <taxon>Pseudomonadati</taxon>
        <taxon>Pseudomonadota</taxon>
        <taxon>Gammaproteobacteria</taxon>
        <taxon>Alteromonadales</taxon>
        <taxon>Alteromonadaceae</taxon>
        <taxon>Alteromonas/Salinimonas group</taxon>
        <taxon>Alteromonas</taxon>
    </lineage>
</organism>
<dbReference type="PATRIC" id="fig|314275.5.peg.121"/>
<reference evidence="1 2" key="2">
    <citation type="journal article" date="2015" name="Antonie Van Leeuwenhoek">
        <title>Ecophysiological diversity of a novel member of the genus Alteromonas, and description of Alteromonas mediterranea sp. nov.</title>
        <authorList>
            <person name="Ivanova E.P."/>
            <person name="Lopez-Perez M."/>
            <person name="Zabalos M."/>
            <person name="Nguyen S.H."/>
            <person name="Webb H.K."/>
            <person name="Ryan J."/>
            <person name="Lagutin K."/>
            <person name="Vyssotski M."/>
            <person name="Crawford R.J."/>
            <person name="Rodriguez-Valera F."/>
        </authorList>
    </citation>
    <scope>NUCLEOTIDE SEQUENCE [LARGE SCALE GENOMIC DNA]</scope>
    <source>
        <strain evidence="2">DSM 17117 / CIP 110805 / LMG 28347 / Deep ecotype</strain>
    </source>
</reference>
<proteinExistence type="predicted"/>
<evidence type="ECO:0000313" key="1">
    <source>
        <dbReference type="EMBL" id="AEA96263.1"/>
    </source>
</evidence>
<keyword evidence="2" id="KW-1185">Reference proteome</keyword>
<protein>
    <submittedName>
        <fullName evidence="1">Uncharacterized protein</fullName>
    </submittedName>
</protein>
<reference evidence="1 2" key="1">
    <citation type="journal article" date="2008" name="ISME J.">
        <title>Comparative genomics of two ecotypes of the marine planktonic copiotroph Alteromonas macleodii suggests alternative lifestyles associated with different kinds of particulate organic matter.</title>
        <authorList>
            <person name="Ivars-Martinez E."/>
            <person name="Martin-Cuadrado A.B."/>
            <person name="D'Auria G."/>
            <person name="Mira A."/>
            <person name="Ferriera S."/>
            <person name="Johnson J."/>
            <person name="Friedman R."/>
            <person name="Rodriguez-Valera F."/>
        </authorList>
    </citation>
    <scope>NUCLEOTIDE SEQUENCE [LARGE SCALE GENOMIC DNA]</scope>
    <source>
        <strain evidence="2">DSM 17117 / CIP 110805 / LMG 28347 / Deep ecotype</strain>
    </source>
</reference>
<evidence type="ECO:0000313" key="2">
    <source>
        <dbReference type="Proteomes" id="UP000001870"/>
    </source>
</evidence>
<gene>
    <name evidence="1" type="ordered locus">MADE_1000570</name>
</gene>
<dbReference type="Proteomes" id="UP000001870">
    <property type="component" value="Chromosome"/>
</dbReference>
<dbReference type="RefSeq" id="WP_012516637.1">
    <property type="nucleotide sequence ID" value="NC_011138.3"/>
</dbReference>
<accession>F2G2Q3</accession>
<name>F2G2Q3_ALTMD</name>
<dbReference type="HOGENOM" id="CLU_2630301_0_0_6"/>
<sequence>MRYDRNEILRSFLLSSALDKECALTNDELSDVDFSRDSKDILIESLKTLLIAHSSGDGEQACFKKVNVKIEEMSKSV</sequence>
<dbReference type="AlphaFoldDB" id="F2G2Q3"/>